<dbReference type="Gramene" id="C.cajan_27852.t">
    <property type="protein sequence ID" value="C.cajan_27852.t.cds1"/>
    <property type="gene ID" value="C.cajan_27852"/>
</dbReference>
<dbReference type="PANTHER" id="PTHR11439:SF442">
    <property type="entry name" value="CYSTEINE-RICH RLK (RECEPTOR-LIKE PROTEIN KINASE) 8"/>
    <property type="match status" value="1"/>
</dbReference>
<reference evidence="2" key="1">
    <citation type="journal article" date="2012" name="Nat. Biotechnol.">
        <title>Draft genome sequence of pigeonpea (Cajanus cajan), an orphan legume crop of resource-poor farmers.</title>
        <authorList>
            <person name="Varshney R.K."/>
            <person name="Chen W."/>
            <person name="Li Y."/>
            <person name="Bharti A.K."/>
            <person name="Saxena R.K."/>
            <person name="Schlueter J.A."/>
            <person name="Donoghue M.T."/>
            <person name="Azam S."/>
            <person name="Fan G."/>
            <person name="Whaley A.M."/>
            <person name="Farmer A.D."/>
            <person name="Sheridan J."/>
            <person name="Iwata A."/>
            <person name="Tuteja R."/>
            <person name="Penmetsa R.V."/>
            <person name="Wu W."/>
            <person name="Upadhyaya H.D."/>
            <person name="Yang S.P."/>
            <person name="Shah T."/>
            <person name="Saxena K.B."/>
            <person name="Michael T."/>
            <person name="McCombie W.R."/>
            <person name="Yang B."/>
            <person name="Zhang G."/>
            <person name="Yang H."/>
            <person name="Wang J."/>
            <person name="Spillane C."/>
            <person name="Cook D.R."/>
            <person name="May G.D."/>
            <person name="Xu X."/>
            <person name="Jackson S.A."/>
        </authorList>
    </citation>
    <scope>NUCLEOTIDE SEQUENCE [LARGE SCALE GENOMIC DNA]</scope>
</reference>
<name>A0A151SA84_CAJCA</name>
<proteinExistence type="predicted"/>
<organism evidence="2 3">
    <name type="scientific">Cajanus cajan</name>
    <name type="common">Pigeon pea</name>
    <name type="synonym">Cajanus indicus</name>
    <dbReference type="NCBI Taxonomy" id="3821"/>
    <lineage>
        <taxon>Eukaryota</taxon>
        <taxon>Viridiplantae</taxon>
        <taxon>Streptophyta</taxon>
        <taxon>Embryophyta</taxon>
        <taxon>Tracheophyta</taxon>
        <taxon>Spermatophyta</taxon>
        <taxon>Magnoliopsida</taxon>
        <taxon>eudicotyledons</taxon>
        <taxon>Gunneridae</taxon>
        <taxon>Pentapetalae</taxon>
        <taxon>rosids</taxon>
        <taxon>fabids</taxon>
        <taxon>Fabales</taxon>
        <taxon>Fabaceae</taxon>
        <taxon>Papilionoideae</taxon>
        <taxon>50 kb inversion clade</taxon>
        <taxon>NPAAA clade</taxon>
        <taxon>indigoferoid/millettioid clade</taxon>
        <taxon>Phaseoleae</taxon>
        <taxon>Cajanus</taxon>
    </lineage>
</organism>
<evidence type="ECO:0008006" key="4">
    <source>
        <dbReference type="Google" id="ProtNLM"/>
    </source>
</evidence>
<evidence type="ECO:0000313" key="2">
    <source>
        <dbReference type="EMBL" id="KYP51712.1"/>
    </source>
</evidence>
<feature type="signal peptide" evidence="1">
    <location>
        <begin position="1"/>
        <end position="27"/>
    </location>
</feature>
<dbReference type="Proteomes" id="UP000075243">
    <property type="component" value="Unassembled WGS sequence"/>
</dbReference>
<keyword evidence="3" id="KW-1185">Reference proteome</keyword>
<protein>
    <recommendedName>
        <fullName evidence="4">Reverse transcriptase Ty1/copia-type domain-containing protein</fullName>
    </recommendedName>
</protein>
<dbReference type="EMBL" id="KQ483434">
    <property type="protein sequence ID" value="KYP51712.1"/>
    <property type="molecule type" value="Genomic_DNA"/>
</dbReference>
<dbReference type="PANTHER" id="PTHR11439">
    <property type="entry name" value="GAG-POL-RELATED RETROTRANSPOSON"/>
    <property type="match status" value="1"/>
</dbReference>
<evidence type="ECO:0000313" key="3">
    <source>
        <dbReference type="Proteomes" id="UP000075243"/>
    </source>
</evidence>
<sequence length="203" mass="22755">MQGEFKMFMMGALTFFLGLQINQLNNGIFVSQSKYCNEMLKKFGTKICKEATTPVSTSCNLDLDERGAIVDTSKYRGIIESLLYLTTSKLDIMFVVCLCARFQSNSKDSHMIVVRRILKYLRGIIDSGLWFPKGVFLSLVGYSDSGYARCRLDRKSTSGTCYLLGSALVSWHSKNQACVALSTIEAEYIVKLDMKHIEGGLDM</sequence>
<dbReference type="CDD" id="cd09272">
    <property type="entry name" value="RNase_HI_RT_Ty1"/>
    <property type="match status" value="1"/>
</dbReference>
<dbReference type="AlphaFoldDB" id="A0A151SA84"/>
<gene>
    <name evidence="2" type="ORF">KK1_026481</name>
</gene>
<evidence type="ECO:0000256" key="1">
    <source>
        <dbReference type="SAM" id="SignalP"/>
    </source>
</evidence>
<accession>A0A151SA84</accession>
<keyword evidence="1" id="KW-0732">Signal</keyword>
<feature type="chain" id="PRO_5007588402" description="Reverse transcriptase Ty1/copia-type domain-containing protein" evidence="1">
    <location>
        <begin position="28"/>
        <end position="203"/>
    </location>
</feature>